<dbReference type="Pfam" id="PF02156">
    <property type="entry name" value="Glyco_hydro_26"/>
    <property type="match status" value="1"/>
</dbReference>
<feature type="signal peptide" evidence="6">
    <location>
        <begin position="1"/>
        <end position="20"/>
    </location>
</feature>
<evidence type="ECO:0000313" key="8">
    <source>
        <dbReference type="EMBL" id="MCW3785863.1"/>
    </source>
</evidence>
<organism evidence="8 9">
    <name type="scientific">Plebeiibacterium sediminum</name>
    <dbReference type="NCBI Taxonomy" id="2992112"/>
    <lineage>
        <taxon>Bacteria</taxon>
        <taxon>Pseudomonadati</taxon>
        <taxon>Bacteroidota</taxon>
        <taxon>Bacteroidia</taxon>
        <taxon>Marinilabiliales</taxon>
        <taxon>Marinilabiliaceae</taxon>
        <taxon>Plebeiibacterium</taxon>
    </lineage>
</organism>
<dbReference type="PANTHER" id="PTHR40079">
    <property type="entry name" value="MANNAN ENDO-1,4-BETA-MANNOSIDASE E-RELATED"/>
    <property type="match status" value="1"/>
</dbReference>
<comment type="caution">
    <text evidence="8">The sequence shown here is derived from an EMBL/GenBank/DDBJ whole genome shotgun (WGS) entry which is preliminary data.</text>
</comment>
<reference evidence="8" key="1">
    <citation type="submission" date="2022-10" db="EMBL/GenBank/DDBJ databases">
        <authorList>
            <person name="Yu W.X."/>
        </authorList>
    </citation>
    <scope>NUCLEOTIDE SEQUENCE</scope>
    <source>
        <strain evidence="8">AAT</strain>
    </source>
</reference>
<dbReference type="InterPro" id="IPR000805">
    <property type="entry name" value="Glyco_hydro_26"/>
</dbReference>
<feature type="active site" description="Nucleophile" evidence="5">
    <location>
        <position position="397"/>
    </location>
</feature>
<dbReference type="PROSITE" id="PS51257">
    <property type="entry name" value="PROKAR_LIPOPROTEIN"/>
    <property type="match status" value="1"/>
</dbReference>
<dbReference type="PRINTS" id="PR00739">
    <property type="entry name" value="GLHYDRLASE26"/>
</dbReference>
<evidence type="ECO:0000256" key="4">
    <source>
        <dbReference type="ARBA" id="ARBA00023295"/>
    </source>
</evidence>
<feature type="domain" description="GH26" evidence="7">
    <location>
        <begin position="148"/>
        <end position="460"/>
    </location>
</feature>
<dbReference type="InterPro" id="IPR032812">
    <property type="entry name" value="SbsA_Ig"/>
</dbReference>
<keyword evidence="3 5" id="KW-0378">Hydrolase</keyword>
<evidence type="ECO:0000259" key="7">
    <source>
        <dbReference type="PROSITE" id="PS51764"/>
    </source>
</evidence>
<feature type="active site" description="Proton donor" evidence="5">
    <location>
        <position position="297"/>
    </location>
</feature>
<dbReference type="PANTHER" id="PTHR40079:SF4">
    <property type="entry name" value="GH26 DOMAIN-CONTAINING PROTEIN-RELATED"/>
    <property type="match status" value="1"/>
</dbReference>
<dbReference type="GO" id="GO:0016985">
    <property type="term" value="F:mannan endo-1,4-beta-mannosidase activity"/>
    <property type="evidence" value="ECO:0007669"/>
    <property type="project" value="InterPro"/>
</dbReference>
<proteinExistence type="inferred from homology"/>
<evidence type="ECO:0000256" key="6">
    <source>
        <dbReference type="SAM" id="SignalP"/>
    </source>
</evidence>
<sequence>MKKFLLIFLPVLFLFLCGCSDDNNGVEEEDLEPPVLVSSTPSNGAVDIANGDITITLTFDQNITSPSSTHSLVAIGNASVDHVVANLKELKIDVSGLQESNTYELVIPKGVVIGPTKVEAAEIRLSFTTKEAVQLNITTTLVTENPIPQAQNVYNFLLDNYGEKMISSTMANVSWNTNEAEWVKFHTGKYPAITTFDYVHLYASPANWIDYSNITVAEEWWNNKGIVSAGWHWNVPLSEGSDQISFYTDNNHFSAAEATVTGTWENEVINADLEKIADYLLLLKEKNIPVIWRPLHEAAGNIYEFTGGTAWFWWGADGAEAYKNLWIYMFNYFKDKGVNNLIWVWTTQTGDHDFYPGDGYVDIIGRDIYGESSGSVITAEFNAIQEIYSNKMITLSECGTVAKVSEQWSNGSRWSFFMPWYDYDRTVNTSGSEFEKTDHEHASASWWIDAMSQDYVITRDEMPDLK</sequence>
<dbReference type="PROSITE" id="PS51764">
    <property type="entry name" value="GH26"/>
    <property type="match status" value="1"/>
</dbReference>
<feature type="chain" id="PRO_5042022520" evidence="6">
    <location>
        <begin position="21"/>
        <end position="466"/>
    </location>
</feature>
<keyword evidence="9" id="KW-1185">Reference proteome</keyword>
<dbReference type="AlphaFoldDB" id="A0AAE3SDW4"/>
<dbReference type="Proteomes" id="UP001209229">
    <property type="component" value="Unassembled WGS sequence"/>
</dbReference>
<dbReference type="EMBL" id="JAPDPJ010000007">
    <property type="protein sequence ID" value="MCW3785863.1"/>
    <property type="molecule type" value="Genomic_DNA"/>
</dbReference>
<comment type="similarity">
    <text evidence="1 5">Belongs to the glycosyl hydrolase 26 family.</text>
</comment>
<dbReference type="InterPro" id="IPR017853">
    <property type="entry name" value="GH"/>
</dbReference>
<dbReference type="RefSeq" id="WP_301189434.1">
    <property type="nucleotide sequence ID" value="NZ_JAPDPJ010000007.1"/>
</dbReference>
<evidence type="ECO:0000256" key="3">
    <source>
        <dbReference type="ARBA" id="ARBA00022801"/>
    </source>
</evidence>
<protein>
    <submittedName>
        <fullName evidence="8">Glycosyl hydrolase</fullName>
    </submittedName>
</protein>
<evidence type="ECO:0000256" key="5">
    <source>
        <dbReference type="PROSITE-ProRule" id="PRU01100"/>
    </source>
</evidence>
<dbReference type="Pfam" id="PF13205">
    <property type="entry name" value="Big_5"/>
    <property type="match status" value="1"/>
</dbReference>
<evidence type="ECO:0000256" key="1">
    <source>
        <dbReference type="ARBA" id="ARBA00007754"/>
    </source>
</evidence>
<keyword evidence="2 6" id="KW-0732">Signal</keyword>
<dbReference type="Gene3D" id="3.20.20.80">
    <property type="entry name" value="Glycosidases"/>
    <property type="match status" value="1"/>
</dbReference>
<accession>A0AAE3SDW4</accession>
<dbReference type="GO" id="GO:0006080">
    <property type="term" value="P:substituted mannan metabolic process"/>
    <property type="evidence" value="ECO:0007669"/>
    <property type="project" value="InterPro"/>
</dbReference>
<dbReference type="SUPFAM" id="SSF51445">
    <property type="entry name" value="(Trans)glycosidases"/>
    <property type="match status" value="1"/>
</dbReference>
<dbReference type="InterPro" id="IPR022790">
    <property type="entry name" value="GH26_dom"/>
</dbReference>
<gene>
    <name evidence="8" type="ORF">OM075_05260</name>
</gene>
<evidence type="ECO:0000313" key="9">
    <source>
        <dbReference type="Proteomes" id="UP001209229"/>
    </source>
</evidence>
<name>A0AAE3SDW4_9BACT</name>
<keyword evidence="4 5" id="KW-0326">Glycosidase</keyword>
<evidence type="ECO:0000256" key="2">
    <source>
        <dbReference type="ARBA" id="ARBA00022729"/>
    </source>
</evidence>